<reference evidence="1" key="2">
    <citation type="journal article" date="2007" name="Science">
        <title>Draft genome sequence of the sexually transmitted pathogen Trichomonas vaginalis.</title>
        <authorList>
            <person name="Carlton J.M."/>
            <person name="Hirt R.P."/>
            <person name="Silva J.C."/>
            <person name="Delcher A.L."/>
            <person name="Schatz M."/>
            <person name="Zhao Q."/>
            <person name="Wortman J.R."/>
            <person name="Bidwell S.L."/>
            <person name="Alsmark U.C.M."/>
            <person name="Besteiro S."/>
            <person name="Sicheritz-Ponten T."/>
            <person name="Noel C.J."/>
            <person name="Dacks J.B."/>
            <person name="Foster P.G."/>
            <person name="Simillion C."/>
            <person name="Van de Peer Y."/>
            <person name="Miranda-Saavedra D."/>
            <person name="Barton G.J."/>
            <person name="Westrop G.D."/>
            <person name="Mueller S."/>
            <person name="Dessi D."/>
            <person name="Fiori P.L."/>
            <person name="Ren Q."/>
            <person name="Paulsen I."/>
            <person name="Zhang H."/>
            <person name="Bastida-Corcuera F.D."/>
            <person name="Simoes-Barbosa A."/>
            <person name="Brown M.T."/>
            <person name="Hayes R.D."/>
            <person name="Mukherjee M."/>
            <person name="Okumura C.Y."/>
            <person name="Schneider R."/>
            <person name="Smith A.J."/>
            <person name="Vanacova S."/>
            <person name="Villalvazo M."/>
            <person name="Haas B.J."/>
            <person name="Pertea M."/>
            <person name="Feldblyum T.V."/>
            <person name="Utterback T.R."/>
            <person name="Shu C.L."/>
            <person name="Osoegawa K."/>
            <person name="de Jong P.J."/>
            <person name="Hrdy I."/>
            <person name="Horvathova L."/>
            <person name="Zubacova Z."/>
            <person name="Dolezal P."/>
            <person name="Malik S.B."/>
            <person name="Logsdon J.M. Jr."/>
            <person name="Henze K."/>
            <person name="Gupta A."/>
            <person name="Wang C.C."/>
            <person name="Dunne R.L."/>
            <person name="Upcroft J.A."/>
            <person name="Upcroft P."/>
            <person name="White O."/>
            <person name="Salzberg S.L."/>
            <person name="Tang P."/>
            <person name="Chiu C.-H."/>
            <person name="Lee Y.-S."/>
            <person name="Embley T.M."/>
            <person name="Coombs G.H."/>
            <person name="Mottram J.C."/>
            <person name="Tachezy J."/>
            <person name="Fraser-Liggett C.M."/>
            <person name="Johnson P.J."/>
        </authorList>
    </citation>
    <scope>NUCLEOTIDE SEQUENCE [LARGE SCALE GENOMIC DNA]</scope>
    <source>
        <strain evidence="1">G3</strain>
    </source>
</reference>
<evidence type="ECO:0000313" key="1">
    <source>
        <dbReference type="EMBL" id="EAY05769.1"/>
    </source>
</evidence>
<organism evidence="1 2">
    <name type="scientific">Trichomonas vaginalis (strain ATCC PRA-98 / G3)</name>
    <dbReference type="NCBI Taxonomy" id="412133"/>
    <lineage>
        <taxon>Eukaryota</taxon>
        <taxon>Metamonada</taxon>
        <taxon>Parabasalia</taxon>
        <taxon>Trichomonadida</taxon>
        <taxon>Trichomonadidae</taxon>
        <taxon>Trichomonas</taxon>
    </lineage>
</organism>
<accession>A2ENJ1</accession>
<proteinExistence type="predicted"/>
<dbReference type="KEGG" id="tva:4763639"/>
<keyword evidence="2" id="KW-1185">Reference proteome</keyword>
<dbReference type="VEuPathDB" id="TrichDB:TVAG_138380"/>
<name>A2ENJ1_TRIV3</name>
<sequence length="332" mass="38136">MYGRDYTPPSSRRSLARMGRASSQIIQKEEMYALVVLRSARQLNKYSYKHLSLSVKIHDELEELKSNIVYCTTNQVDFQMAYMIDLSDSKIIPNLSHFYLDIALYTNDQREKQVASAFAQSSKQKSPGSVNYIANHEDIRFIRLGNSAPCGTIMSTLCIGSLNSLQVLEPSITPITIKATDIMIKKSIIQEEVHTPMVLTTEQIREIWQKIAIKNGWKPPKKLNLDIDTFDIFDKEPCQKPRNTEHHSHFLDMMYPYQNNFHFETVFDRIPSNEMEENELDASLSFIGQFDDVSSDSDQEEPKIVLTRKLDQLIQESQNFFANLLSSSSDGE</sequence>
<dbReference type="AlphaFoldDB" id="A2ENJ1"/>
<dbReference type="EMBL" id="DS113440">
    <property type="protein sequence ID" value="EAY05769.1"/>
    <property type="molecule type" value="Genomic_DNA"/>
</dbReference>
<dbReference type="InParanoid" id="A2ENJ1"/>
<dbReference type="RefSeq" id="XP_001317992.1">
    <property type="nucleotide sequence ID" value="XM_001317957.1"/>
</dbReference>
<reference evidence="1" key="1">
    <citation type="submission" date="2006-10" db="EMBL/GenBank/DDBJ databases">
        <authorList>
            <person name="Amadeo P."/>
            <person name="Zhao Q."/>
            <person name="Wortman J."/>
            <person name="Fraser-Liggett C."/>
            <person name="Carlton J."/>
        </authorList>
    </citation>
    <scope>NUCLEOTIDE SEQUENCE</scope>
    <source>
        <strain evidence="1">G3</strain>
    </source>
</reference>
<dbReference type="VEuPathDB" id="TrichDB:TVAGG3_0733230"/>
<gene>
    <name evidence="1" type="ORF">TVAG_138380</name>
</gene>
<evidence type="ECO:0000313" key="2">
    <source>
        <dbReference type="Proteomes" id="UP000001542"/>
    </source>
</evidence>
<protein>
    <submittedName>
        <fullName evidence="1">Uncharacterized protein</fullName>
    </submittedName>
</protein>
<dbReference type="Proteomes" id="UP000001542">
    <property type="component" value="Unassembled WGS sequence"/>
</dbReference>